<feature type="region of interest" description="Disordered" evidence="2">
    <location>
        <begin position="237"/>
        <end position="283"/>
    </location>
</feature>
<dbReference type="Proteomes" id="UP000195106">
    <property type="component" value="Unassembled WGS sequence"/>
</dbReference>
<sequence length="283" mass="30960">MSDSTGSSSRRPGGRRPAGDRRRPEDRPRERDASAGPSTVSPARRVAYEVVSAVRESDAYANLLLPVRIRRAALSAQDAALATELAYGTLRMSGYYDRVIELAAGRPVTAIDAPILDVLRLSVHQLLSMRVATHAAVNEGVDMARAVGSRSATGFVNGVLRTVTRSEPDAWRERVLASAASADERLALEHSHPLWVLRALRQALAREGRADELEELLRADNRAPAVSLVALPGSRRWRRRTSSPRRSRPSARTSRAATRWTPRAWPRAASACRTRAPSSPPSR</sequence>
<feature type="compositionally biased region" description="Low complexity" evidence="2">
    <location>
        <begin position="1"/>
        <end position="11"/>
    </location>
</feature>
<keyword evidence="1" id="KW-0694">RNA-binding</keyword>
<dbReference type="InterPro" id="IPR006027">
    <property type="entry name" value="NusB_RsmB_TIM44"/>
</dbReference>
<name>A0A251XVF8_9MICO</name>
<dbReference type="GO" id="GO:0006355">
    <property type="term" value="P:regulation of DNA-templated transcription"/>
    <property type="evidence" value="ECO:0007669"/>
    <property type="project" value="InterPro"/>
</dbReference>
<organism evidence="4 5">
    <name type="scientific">Clavibacter michiganensis</name>
    <dbReference type="NCBI Taxonomy" id="28447"/>
    <lineage>
        <taxon>Bacteria</taxon>
        <taxon>Bacillati</taxon>
        <taxon>Actinomycetota</taxon>
        <taxon>Actinomycetes</taxon>
        <taxon>Micrococcales</taxon>
        <taxon>Microbacteriaceae</taxon>
        <taxon>Clavibacter</taxon>
    </lineage>
</organism>
<feature type="region of interest" description="Disordered" evidence="2">
    <location>
        <begin position="1"/>
        <end position="41"/>
    </location>
</feature>
<reference evidence="4 5" key="1">
    <citation type="submission" date="2016-08" db="EMBL/GenBank/DDBJ databases">
        <title>Genome sequence of Clavibacter michiganensis spp. strain CASJ009.</title>
        <authorList>
            <person name="Thapa S.P."/>
            <person name="Coaker G."/>
        </authorList>
    </citation>
    <scope>NUCLEOTIDE SEQUENCE [LARGE SCALE GENOMIC DNA]</scope>
    <source>
        <strain evidence="4">CASJ009</strain>
    </source>
</reference>
<feature type="compositionally biased region" description="Low complexity" evidence="2">
    <location>
        <begin position="250"/>
        <end position="271"/>
    </location>
</feature>
<dbReference type="AlphaFoldDB" id="A0A251XVF8"/>
<dbReference type="SUPFAM" id="SSF48013">
    <property type="entry name" value="NusB-like"/>
    <property type="match status" value="1"/>
</dbReference>
<evidence type="ECO:0000313" key="5">
    <source>
        <dbReference type="Proteomes" id="UP000195106"/>
    </source>
</evidence>
<evidence type="ECO:0000256" key="1">
    <source>
        <dbReference type="ARBA" id="ARBA00022884"/>
    </source>
</evidence>
<dbReference type="EMBL" id="MDHJ01000001">
    <property type="protein sequence ID" value="OUE09279.1"/>
    <property type="molecule type" value="Genomic_DNA"/>
</dbReference>
<dbReference type="GO" id="GO:0003723">
    <property type="term" value="F:RNA binding"/>
    <property type="evidence" value="ECO:0007669"/>
    <property type="project" value="UniProtKB-KW"/>
</dbReference>
<dbReference type="InterPro" id="IPR035926">
    <property type="entry name" value="NusB-like_sf"/>
</dbReference>
<proteinExistence type="predicted"/>
<dbReference type="Pfam" id="PF01029">
    <property type="entry name" value="NusB"/>
    <property type="match status" value="1"/>
</dbReference>
<protein>
    <submittedName>
        <fullName evidence="4">Ribosomal RNA small subunit methyltransferase B</fullName>
    </submittedName>
</protein>
<keyword evidence="4" id="KW-0808">Transferase</keyword>
<evidence type="ECO:0000313" key="4">
    <source>
        <dbReference type="EMBL" id="OUE09279.1"/>
    </source>
</evidence>
<comment type="caution">
    <text evidence="4">The sequence shown here is derived from an EMBL/GenBank/DDBJ whole genome shotgun (WGS) entry which is preliminary data.</text>
</comment>
<dbReference type="GO" id="GO:0032259">
    <property type="term" value="P:methylation"/>
    <property type="evidence" value="ECO:0007669"/>
    <property type="project" value="UniProtKB-KW"/>
</dbReference>
<gene>
    <name evidence="4" type="primary">rsmB_2</name>
    <name evidence="4" type="ORF">CMsap09_10065</name>
</gene>
<feature type="compositionally biased region" description="Basic residues" evidence="2">
    <location>
        <begin position="237"/>
        <end position="249"/>
    </location>
</feature>
<feature type="compositionally biased region" description="Basic and acidic residues" evidence="2">
    <location>
        <begin position="17"/>
        <end position="33"/>
    </location>
</feature>
<evidence type="ECO:0000256" key="2">
    <source>
        <dbReference type="SAM" id="MobiDB-lite"/>
    </source>
</evidence>
<dbReference type="GO" id="GO:0008168">
    <property type="term" value="F:methyltransferase activity"/>
    <property type="evidence" value="ECO:0007669"/>
    <property type="project" value="UniProtKB-KW"/>
</dbReference>
<dbReference type="Gene3D" id="1.10.940.10">
    <property type="entry name" value="NusB-like"/>
    <property type="match status" value="1"/>
</dbReference>
<keyword evidence="4" id="KW-0489">Methyltransferase</keyword>
<accession>A0A251XVF8</accession>
<feature type="domain" description="NusB/RsmB/TIM44" evidence="3">
    <location>
        <begin position="42"/>
        <end position="165"/>
    </location>
</feature>
<evidence type="ECO:0000259" key="3">
    <source>
        <dbReference type="Pfam" id="PF01029"/>
    </source>
</evidence>